<evidence type="ECO:0000313" key="6">
    <source>
        <dbReference type="Proteomes" id="UP001152747"/>
    </source>
</evidence>
<reference evidence="5" key="1">
    <citation type="submission" date="2022-11" db="EMBL/GenBank/DDBJ databases">
        <authorList>
            <person name="Kikuchi T."/>
        </authorList>
    </citation>
    <scope>NUCLEOTIDE SEQUENCE</scope>
    <source>
        <strain evidence="5">PS1010</strain>
    </source>
</reference>
<evidence type="ECO:0000313" key="5">
    <source>
        <dbReference type="EMBL" id="CAI5449195.1"/>
    </source>
</evidence>
<evidence type="ECO:0000256" key="1">
    <source>
        <dbReference type="ARBA" id="ARBA00009823"/>
    </source>
</evidence>
<dbReference type="GO" id="GO:0032299">
    <property type="term" value="C:ribonuclease H2 complex"/>
    <property type="evidence" value="ECO:0007669"/>
    <property type="project" value="InterPro"/>
</dbReference>
<comment type="similarity">
    <text evidence="1">Belongs to the RNase H2 subunit B family.</text>
</comment>
<dbReference type="Proteomes" id="UP001152747">
    <property type="component" value="Unassembled WGS sequence"/>
</dbReference>
<comment type="caution">
    <text evidence="5">The sequence shown here is derived from an EMBL/GenBank/DDBJ whole genome shotgun (WGS) entry which is preliminary data.</text>
</comment>
<dbReference type="OrthoDB" id="5848737at2759"/>
<evidence type="ECO:0000259" key="4">
    <source>
        <dbReference type="Pfam" id="PF09468"/>
    </source>
</evidence>
<dbReference type="Gene3D" id="1.10.20.120">
    <property type="match status" value="1"/>
</dbReference>
<dbReference type="GO" id="GO:0005654">
    <property type="term" value="C:nucleoplasm"/>
    <property type="evidence" value="ECO:0007669"/>
    <property type="project" value="TreeGrafter"/>
</dbReference>
<dbReference type="InterPro" id="IPR019024">
    <property type="entry name" value="RNase_H2_suB_wHTH"/>
</dbReference>
<feature type="region of interest" description="Disordered" evidence="3">
    <location>
        <begin position="1"/>
        <end position="32"/>
    </location>
</feature>
<dbReference type="Pfam" id="PF09468">
    <property type="entry name" value="RNase_H2-Ydr279"/>
    <property type="match status" value="1"/>
</dbReference>
<feature type="compositionally biased region" description="Acidic residues" evidence="3">
    <location>
        <begin position="14"/>
        <end position="23"/>
    </location>
</feature>
<feature type="domain" description="Ribonuclease H2 subunit B wHTH" evidence="4">
    <location>
        <begin position="107"/>
        <end position="193"/>
    </location>
</feature>
<gene>
    <name evidence="5" type="ORF">CAMP_LOCUS11832</name>
</gene>
<dbReference type="EMBL" id="CANHGI010000004">
    <property type="protein sequence ID" value="CAI5449195.1"/>
    <property type="molecule type" value="Genomic_DNA"/>
</dbReference>
<dbReference type="InterPro" id="IPR040456">
    <property type="entry name" value="RNase_H2_suB"/>
</dbReference>
<organism evidence="5 6">
    <name type="scientific">Caenorhabditis angaria</name>
    <dbReference type="NCBI Taxonomy" id="860376"/>
    <lineage>
        <taxon>Eukaryota</taxon>
        <taxon>Metazoa</taxon>
        <taxon>Ecdysozoa</taxon>
        <taxon>Nematoda</taxon>
        <taxon>Chromadorea</taxon>
        <taxon>Rhabditida</taxon>
        <taxon>Rhabditina</taxon>
        <taxon>Rhabditomorpha</taxon>
        <taxon>Rhabditoidea</taxon>
        <taxon>Rhabditidae</taxon>
        <taxon>Peloderinae</taxon>
        <taxon>Caenorhabditis</taxon>
    </lineage>
</organism>
<dbReference type="PANTHER" id="PTHR13383:SF11">
    <property type="entry name" value="RIBONUCLEASE H2 SUBUNIT B"/>
    <property type="match status" value="1"/>
</dbReference>
<sequence>MPPKTRKQKVEKTEDGEENEEIEEAKPAAIPESDSSYERKFIIGKNVANSKIVKLRHPKEGFALFRISKSDFDEVLCIDDGNRSWFYGESVIENGQIHLFAPYNPIFVLLPYLYSTKEKFLEIDEILKDPETQELRENERIIEMLENVADIKDAIDTKVYRLNENKMLEWIRNRFEVLKEELKDEVHKSLIECEEAYDRYVFNFLSDYLSTNIAQLAKQHLNIKEAEKSENIDMSMKRKIIDENDEYIQPVVKKPKESIATKKLQAASKGTKSISSFFTKK</sequence>
<comment type="subunit">
    <text evidence="2">The RNase H2 complex is a heterotrimer composed of the catalytic subunit RNASEH2A and the non-catalytic subunits RNASEH2B and RNASEH2C.</text>
</comment>
<protein>
    <recommendedName>
        <fullName evidence="4">Ribonuclease H2 subunit B wHTH domain-containing protein</fullName>
    </recommendedName>
</protein>
<dbReference type="Gene3D" id="2.20.25.530">
    <property type="match status" value="1"/>
</dbReference>
<name>A0A9P1INV3_9PELO</name>
<keyword evidence="6" id="KW-1185">Reference proteome</keyword>
<dbReference type="AlphaFoldDB" id="A0A9P1INV3"/>
<evidence type="ECO:0000256" key="2">
    <source>
        <dbReference type="ARBA" id="ARBA00011277"/>
    </source>
</evidence>
<evidence type="ECO:0000256" key="3">
    <source>
        <dbReference type="SAM" id="MobiDB-lite"/>
    </source>
</evidence>
<proteinExistence type="inferred from homology"/>
<dbReference type="GO" id="GO:0006401">
    <property type="term" value="P:RNA catabolic process"/>
    <property type="evidence" value="ECO:0007669"/>
    <property type="project" value="TreeGrafter"/>
</dbReference>
<dbReference type="PANTHER" id="PTHR13383">
    <property type="entry name" value="RIBONUCLEASE H2 SUBUNIT B"/>
    <property type="match status" value="1"/>
</dbReference>
<accession>A0A9P1INV3</accession>